<evidence type="ECO:0000313" key="1">
    <source>
        <dbReference type="EMBL" id="ACO30322.1"/>
    </source>
</evidence>
<reference evidence="1 2" key="1">
    <citation type="submission" date="2009-02" db="EMBL/GenBank/DDBJ databases">
        <title>Genome sequence of Bacillus cereus 03BB102.</title>
        <authorList>
            <person name="Dodson R.J."/>
            <person name="Jackson P."/>
            <person name="Munk A.C."/>
            <person name="Brettin T."/>
            <person name="Bruce D."/>
            <person name="Detter C."/>
            <person name="Tapia R."/>
            <person name="Han C."/>
            <person name="Sutton G."/>
            <person name="Sims D."/>
        </authorList>
    </citation>
    <scope>NUCLEOTIDE SEQUENCE [LARGE SCALE GENOMIC DNA]</scope>
    <source>
        <strain evidence="1 2">03BB102</strain>
    </source>
</reference>
<proteinExistence type="predicted"/>
<evidence type="ECO:0008006" key="3">
    <source>
        <dbReference type="Google" id="ProtNLM"/>
    </source>
</evidence>
<organism evidence="1 2">
    <name type="scientific">Bacillus cereus (strain 03BB102)</name>
    <dbReference type="NCBI Taxonomy" id="572264"/>
    <lineage>
        <taxon>Bacteria</taxon>
        <taxon>Bacillati</taxon>
        <taxon>Bacillota</taxon>
        <taxon>Bacilli</taxon>
        <taxon>Bacillales</taxon>
        <taxon>Bacillaceae</taxon>
        <taxon>Bacillus</taxon>
        <taxon>Bacillus cereus group</taxon>
    </lineage>
</organism>
<dbReference type="NCBIfam" id="TIGR04429">
    <property type="entry name" value="Phr_nterm"/>
    <property type="match status" value="1"/>
</dbReference>
<dbReference type="AlphaFoldDB" id="A0A158RSQ8"/>
<name>A0A158RSQ8_BACC3</name>
<dbReference type="PATRIC" id="fig|572264.18.peg.3549"/>
<dbReference type="RefSeq" id="WP_000719639.1">
    <property type="nucleotide sequence ID" value="NC_012472.1"/>
</dbReference>
<dbReference type="Proteomes" id="UP000002210">
    <property type="component" value="Chromosome"/>
</dbReference>
<gene>
    <name evidence="1" type="ordered locus">BCA_3589</name>
</gene>
<protein>
    <recommendedName>
        <fullName evidence="3">Phr family secreted Rap phosphatase inhibitor</fullName>
    </recommendedName>
</protein>
<evidence type="ECO:0000313" key="2">
    <source>
        <dbReference type="Proteomes" id="UP000002210"/>
    </source>
</evidence>
<dbReference type="InterPro" id="IPR030968">
    <property type="entry name" value="RapG/K_inhib"/>
</dbReference>
<sequence>MKKIGLTLSAIALTLILSFGFSHNSKDVALNKGDTWSPAYGLKQA</sequence>
<accession>A0A158RSQ8</accession>
<dbReference type="EMBL" id="CP001407">
    <property type="protein sequence ID" value="ACO30322.1"/>
    <property type="molecule type" value="Genomic_DNA"/>
</dbReference>
<dbReference type="KEGG" id="bcx:BCA_3589"/>